<keyword evidence="3" id="KW-0418">Kinase</keyword>
<accession>A0A6J4L685</accession>
<dbReference type="GO" id="GO:0008887">
    <property type="term" value="F:glycerate kinase activity"/>
    <property type="evidence" value="ECO:0007669"/>
    <property type="project" value="InterPro"/>
</dbReference>
<dbReference type="InterPro" id="IPR007835">
    <property type="entry name" value="MOFRL"/>
</dbReference>
<dbReference type="Gene3D" id="3.40.1480.10">
    <property type="entry name" value="MOFRL domain"/>
    <property type="match status" value="1"/>
</dbReference>
<protein>
    <submittedName>
        <fullName evidence="3">D-glycerate 2-kinase</fullName>
        <ecNumber evidence="3">2.7.1.165</ecNumber>
    </submittedName>
</protein>
<name>A0A6J4L685_9BACT</name>
<dbReference type="InterPro" id="IPR039760">
    <property type="entry name" value="MOFRL_protein"/>
</dbReference>
<dbReference type="InterPro" id="IPR038614">
    <property type="entry name" value="GK_N_sf"/>
</dbReference>
<dbReference type="Pfam" id="PF05161">
    <property type="entry name" value="MOFRL"/>
    <property type="match status" value="1"/>
</dbReference>
<evidence type="ECO:0000259" key="2">
    <source>
        <dbReference type="Pfam" id="PF13660"/>
    </source>
</evidence>
<dbReference type="PANTHER" id="PTHR12227">
    <property type="entry name" value="GLYCERATE KINASE"/>
    <property type="match status" value="1"/>
</dbReference>
<sequence length="435" mass="44298">MSLREDARRILDAAVAAADPRAAVLRALRRDGDTLHAADETVELGRVRVVGAGKAAAAMTRAALEVLGDRVEEGSVSVPHGARAELPGIDVWEAAHPVPDSHGLAGAVAALQVARSAGERDLVLCLLSGGASALWPCPPSGVGLSEMREVTGALLRAGAGIGEINAVRKHLSRIAGGGLARAAYPARVLTLALSDVVGSRLDVIGSGPTVPDPTTFAEAVEVLRRHGVRAPDSVMAHLQQGATGGVPETPKPGDPVFRRASTHVVGSVRDALAGAARAAGELGYRAEVVADNLEGEARDAARGIAALARRRRQENPDAQALLFGGETTVTVRGDGRGGRNQELALALAVEIDGEDGTVAASLGTDGVDGLTPAAGAIVDSGTVARGAEHGHDARAALHRNDSHTFFRATGEAVVTGPTGTNVNDVVLVLLRGTGV</sequence>
<dbReference type="InterPro" id="IPR025286">
    <property type="entry name" value="MOFRL_assoc_dom"/>
</dbReference>
<dbReference type="PANTHER" id="PTHR12227:SF0">
    <property type="entry name" value="GLYCERATE KINASE"/>
    <property type="match status" value="1"/>
</dbReference>
<dbReference type="SUPFAM" id="SSF82544">
    <property type="entry name" value="GckA/TtuD-like"/>
    <property type="match status" value="1"/>
</dbReference>
<organism evidence="3">
    <name type="scientific">uncultured Gemmatimonadota bacterium</name>
    <dbReference type="NCBI Taxonomy" id="203437"/>
    <lineage>
        <taxon>Bacteria</taxon>
        <taxon>Pseudomonadati</taxon>
        <taxon>Gemmatimonadota</taxon>
        <taxon>environmental samples</taxon>
    </lineage>
</organism>
<dbReference type="Pfam" id="PF13660">
    <property type="entry name" value="DUF4147"/>
    <property type="match status" value="1"/>
</dbReference>
<feature type="domain" description="MOFRL" evidence="1">
    <location>
        <begin position="320"/>
        <end position="424"/>
    </location>
</feature>
<reference evidence="3" key="1">
    <citation type="submission" date="2020-02" db="EMBL/GenBank/DDBJ databases">
        <authorList>
            <person name="Meier V. D."/>
        </authorList>
    </citation>
    <scope>NUCLEOTIDE SEQUENCE</scope>
    <source>
        <strain evidence="3">AVDCRST_MAG68</strain>
    </source>
</reference>
<proteinExistence type="predicted"/>
<dbReference type="AlphaFoldDB" id="A0A6J4L685"/>
<evidence type="ECO:0000313" key="3">
    <source>
        <dbReference type="EMBL" id="CAA9325160.1"/>
    </source>
</evidence>
<dbReference type="EC" id="2.7.1.165" evidence="3"/>
<feature type="domain" description="MOFRL-associated" evidence="2">
    <location>
        <begin position="7"/>
        <end position="239"/>
    </location>
</feature>
<evidence type="ECO:0000259" key="1">
    <source>
        <dbReference type="Pfam" id="PF05161"/>
    </source>
</evidence>
<gene>
    <name evidence="3" type="ORF">AVDCRST_MAG68-2047</name>
</gene>
<keyword evidence="3" id="KW-0808">Transferase</keyword>
<dbReference type="EMBL" id="CADCTW010000101">
    <property type="protein sequence ID" value="CAA9325160.1"/>
    <property type="molecule type" value="Genomic_DNA"/>
</dbReference>
<dbReference type="Gene3D" id="3.40.50.10180">
    <property type="entry name" value="Glycerate kinase, MOFRL-like N-terminal domain"/>
    <property type="match status" value="1"/>
</dbReference>
<dbReference type="GO" id="GO:0005737">
    <property type="term" value="C:cytoplasm"/>
    <property type="evidence" value="ECO:0007669"/>
    <property type="project" value="TreeGrafter"/>
</dbReference>
<dbReference type="InterPro" id="IPR037035">
    <property type="entry name" value="GK-like_C_sf"/>
</dbReference>
<dbReference type="GO" id="GO:0043798">
    <property type="term" value="F:glycerate 2-kinase activity"/>
    <property type="evidence" value="ECO:0007669"/>
    <property type="project" value="UniProtKB-EC"/>
</dbReference>